<reference evidence="4 5" key="1">
    <citation type="journal article" date="2010" name="Plant Cell">
        <title>The Chlorella variabilis NC64A genome reveals adaptation to photosymbiosis, coevolution with viruses, and cryptic sex.</title>
        <authorList>
            <person name="Blanc G."/>
            <person name="Duncan G."/>
            <person name="Agarkova I."/>
            <person name="Borodovsky M."/>
            <person name="Gurnon J."/>
            <person name="Kuo A."/>
            <person name="Lindquist E."/>
            <person name="Lucas S."/>
            <person name="Pangilinan J."/>
            <person name="Polle J."/>
            <person name="Salamov A."/>
            <person name="Terry A."/>
            <person name="Yamada T."/>
            <person name="Dunigan D.D."/>
            <person name="Grigoriev I.V."/>
            <person name="Claverie J.M."/>
            <person name="Van Etten J.L."/>
        </authorList>
    </citation>
    <scope>NUCLEOTIDE SEQUENCE [LARGE SCALE GENOMIC DNA]</scope>
    <source>
        <strain evidence="4 5">NC64A</strain>
    </source>
</reference>
<dbReference type="STRING" id="554065.E1Z322"/>
<keyword evidence="2" id="KW-0575">Peroxidase</keyword>
<name>E1Z322_CHLVA</name>
<gene>
    <name evidence="4" type="ORF">CHLNCDRAFT_49587</name>
</gene>
<dbReference type="OMA" id="PANQFGC"/>
<dbReference type="KEGG" id="cvr:CHLNCDRAFT_49587"/>
<dbReference type="eggNOG" id="KOG1651">
    <property type="taxonomic scope" value="Eukaryota"/>
</dbReference>
<dbReference type="AlphaFoldDB" id="E1Z322"/>
<dbReference type="PROSITE" id="PS00763">
    <property type="entry name" value="GLUTATHIONE_PEROXID_2"/>
    <property type="match status" value="1"/>
</dbReference>
<dbReference type="GO" id="GO:0006979">
    <property type="term" value="P:response to oxidative stress"/>
    <property type="evidence" value="ECO:0007669"/>
    <property type="project" value="InterPro"/>
</dbReference>
<dbReference type="Pfam" id="PF00255">
    <property type="entry name" value="GSHPx"/>
    <property type="match status" value="1"/>
</dbReference>
<dbReference type="InterPro" id="IPR036249">
    <property type="entry name" value="Thioredoxin-like_sf"/>
</dbReference>
<dbReference type="SUPFAM" id="SSF52833">
    <property type="entry name" value="Thioredoxin-like"/>
    <property type="match status" value="1"/>
</dbReference>
<dbReference type="InterPro" id="IPR000889">
    <property type="entry name" value="Glutathione_peroxidase"/>
</dbReference>
<evidence type="ECO:0008006" key="6">
    <source>
        <dbReference type="Google" id="ProtNLM"/>
    </source>
</evidence>
<dbReference type="OrthoDB" id="446890at2759"/>
<dbReference type="RefSeq" id="XP_005852198.1">
    <property type="nucleotide sequence ID" value="XM_005852136.1"/>
</dbReference>
<dbReference type="PANTHER" id="PTHR11592">
    <property type="entry name" value="GLUTATHIONE PEROXIDASE"/>
    <property type="match status" value="1"/>
</dbReference>
<dbReference type="Gene3D" id="3.40.30.10">
    <property type="entry name" value="Glutaredoxin"/>
    <property type="match status" value="1"/>
</dbReference>
<evidence type="ECO:0000313" key="5">
    <source>
        <dbReference type="Proteomes" id="UP000008141"/>
    </source>
</evidence>
<dbReference type="PANTHER" id="PTHR11592:SF78">
    <property type="entry name" value="GLUTATHIONE PEROXIDASE"/>
    <property type="match status" value="1"/>
</dbReference>
<dbReference type="Proteomes" id="UP000008141">
    <property type="component" value="Unassembled WGS sequence"/>
</dbReference>
<keyword evidence="5" id="KW-1185">Reference proteome</keyword>
<comment type="similarity">
    <text evidence="1">Belongs to the glutathione peroxidase family.</text>
</comment>
<dbReference type="InParanoid" id="E1Z322"/>
<protein>
    <recommendedName>
        <fullName evidence="6">Glutathione peroxidase</fullName>
    </recommendedName>
</protein>
<keyword evidence="3" id="KW-0560">Oxidoreductase</keyword>
<evidence type="ECO:0000256" key="2">
    <source>
        <dbReference type="ARBA" id="ARBA00022559"/>
    </source>
</evidence>
<dbReference type="EMBL" id="GL433835">
    <property type="protein sequence ID" value="EFN60096.1"/>
    <property type="molecule type" value="Genomic_DNA"/>
</dbReference>
<proteinExistence type="inferred from homology"/>
<evidence type="ECO:0000313" key="4">
    <source>
        <dbReference type="EMBL" id="EFN60096.1"/>
    </source>
</evidence>
<sequence>MLAMQGSCVRHACGVSYHSRAPRSRPLVRAAAEDQPHEASGRRRAVLAGGALLGGLLLPRVGGGGAASAAGAGSTSSIYDLSAAMEERDVALSKYRGQVVLVVNVASATLYEKYRRDGFTILAFPCNQFGGQAPGSSQEERDFARKKFGLDELEVYDKIEVNGPGTHPIYRVLKRQQPISQPSSSPPPPGEPGRIEWNYTKFLVDRDGVARKRFKPAFDPLEFEADVRLLLAGKDPLPSECIMHPGRMVCKVDI</sequence>
<dbReference type="PROSITE" id="PS51355">
    <property type="entry name" value="GLUTATHIONE_PEROXID_3"/>
    <property type="match status" value="1"/>
</dbReference>
<dbReference type="CDD" id="cd00340">
    <property type="entry name" value="GSH_Peroxidase"/>
    <property type="match status" value="1"/>
</dbReference>
<dbReference type="GO" id="GO:0004601">
    <property type="term" value="F:peroxidase activity"/>
    <property type="evidence" value="ECO:0007669"/>
    <property type="project" value="UniProtKB-KW"/>
</dbReference>
<evidence type="ECO:0000256" key="1">
    <source>
        <dbReference type="ARBA" id="ARBA00006926"/>
    </source>
</evidence>
<accession>E1Z322</accession>
<organism evidence="5">
    <name type="scientific">Chlorella variabilis</name>
    <name type="common">Green alga</name>
    <dbReference type="NCBI Taxonomy" id="554065"/>
    <lineage>
        <taxon>Eukaryota</taxon>
        <taxon>Viridiplantae</taxon>
        <taxon>Chlorophyta</taxon>
        <taxon>core chlorophytes</taxon>
        <taxon>Trebouxiophyceae</taxon>
        <taxon>Chlorellales</taxon>
        <taxon>Chlorellaceae</taxon>
        <taxon>Chlorella clade</taxon>
        <taxon>Chlorella</taxon>
    </lineage>
</organism>
<dbReference type="InterPro" id="IPR029760">
    <property type="entry name" value="GPX_CS"/>
</dbReference>
<dbReference type="GeneID" id="17359457"/>
<evidence type="ECO:0000256" key="3">
    <source>
        <dbReference type="ARBA" id="ARBA00023002"/>
    </source>
</evidence>